<sequence length="443" mass="50115">MGIGKRIRIKDAYKDDVGRGRIRIDPFIIKELELKTGDAIEISNPIRDKKTAALLFPGMEEDKDSNAIRIDSLLRRNLNVSIDDLIEIRKIKALPADHLTFAGLGESIIIRKSEQLVRMLENRILTKDDLISFNAMGRRMDLKVIGFSPKTDAVRIHLGTKISISEKKYKELIEIENRKVSYNDIGGLNNEIQKVRDIVELPLKHPELFKAMGIAPPKSILLHGPPGTGKTLLVRAVAYTADAHFIHITGPELLSKFHGQSEENLRKIFEEAKEMAPSIIFIDQLDSITPNRDKLTSQRERGLIAQLLSLLDGFEARGDIIFIAETNKIDHIDSSFRRPGRFDREIEIKVPDMEGRYEILKIITRPVPLSKDVDLKIIAEKTKGFVGSDLNALVKEAALLPIKEILPQIDYEKPISHEILGKLQIKMEHFLIVLEKIETSSTK</sequence>
<dbReference type="AlphaFoldDB" id="A0A0F9T9A7"/>
<accession>A0A0F9T9A7</accession>
<evidence type="ECO:0000259" key="4">
    <source>
        <dbReference type="SMART" id="SM01072"/>
    </source>
</evidence>
<dbReference type="PANTHER" id="PTHR23077:SF171">
    <property type="entry name" value="NUCLEAR VALOSIN-CONTAINING PROTEIN-LIKE"/>
    <property type="match status" value="1"/>
</dbReference>
<feature type="domain" description="CDC48 N-terminal subdomain" evidence="5">
    <location>
        <begin position="6"/>
        <end position="93"/>
    </location>
</feature>
<evidence type="ECO:0000259" key="3">
    <source>
        <dbReference type="SMART" id="SM00382"/>
    </source>
</evidence>
<organism evidence="6">
    <name type="scientific">marine sediment metagenome</name>
    <dbReference type="NCBI Taxonomy" id="412755"/>
    <lineage>
        <taxon>unclassified sequences</taxon>
        <taxon>metagenomes</taxon>
        <taxon>ecological metagenomes</taxon>
    </lineage>
</organism>
<proteinExistence type="predicted"/>
<dbReference type="EMBL" id="LAZR01001382">
    <property type="protein sequence ID" value="KKN45546.1"/>
    <property type="molecule type" value="Genomic_DNA"/>
</dbReference>
<protein>
    <recommendedName>
        <fullName evidence="7">AAA+ ATPase domain-containing protein</fullName>
    </recommendedName>
</protein>
<dbReference type="InterPro" id="IPR027417">
    <property type="entry name" value="P-loop_NTPase"/>
</dbReference>
<dbReference type="SMART" id="SM01072">
    <property type="entry name" value="CDC48_2"/>
    <property type="match status" value="1"/>
</dbReference>
<dbReference type="InterPro" id="IPR050168">
    <property type="entry name" value="AAA_ATPase_domain"/>
</dbReference>
<evidence type="ECO:0000313" key="6">
    <source>
        <dbReference type="EMBL" id="KKN45546.1"/>
    </source>
</evidence>
<name>A0A0F9T9A7_9ZZZZ</name>
<dbReference type="GO" id="GO:0005524">
    <property type="term" value="F:ATP binding"/>
    <property type="evidence" value="ECO:0007669"/>
    <property type="project" value="UniProtKB-KW"/>
</dbReference>
<dbReference type="Gene3D" id="2.40.40.20">
    <property type="match status" value="1"/>
</dbReference>
<dbReference type="InterPro" id="IPR004201">
    <property type="entry name" value="Cdc48_dom2"/>
</dbReference>
<dbReference type="InterPro" id="IPR003338">
    <property type="entry name" value="CDC4_N-term_subdom"/>
</dbReference>
<dbReference type="InterPro" id="IPR003593">
    <property type="entry name" value="AAA+_ATPase"/>
</dbReference>
<comment type="caution">
    <text evidence="6">The sequence shown here is derived from an EMBL/GenBank/DDBJ whole genome shotgun (WGS) entry which is preliminary data.</text>
</comment>
<dbReference type="Pfam" id="PF02359">
    <property type="entry name" value="CDC48_N"/>
    <property type="match status" value="1"/>
</dbReference>
<dbReference type="SUPFAM" id="SSF50692">
    <property type="entry name" value="ADC-like"/>
    <property type="match status" value="1"/>
</dbReference>
<dbReference type="InterPro" id="IPR029067">
    <property type="entry name" value="CDC48_domain_2-like_sf"/>
</dbReference>
<dbReference type="Pfam" id="PF02933">
    <property type="entry name" value="CDC48_2"/>
    <property type="match status" value="1"/>
</dbReference>
<feature type="domain" description="CDC48" evidence="4">
    <location>
        <begin position="109"/>
        <end position="171"/>
    </location>
</feature>
<dbReference type="GO" id="GO:0005737">
    <property type="term" value="C:cytoplasm"/>
    <property type="evidence" value="ECO:0007669"/>
    <property type="project" value="UniProtKB-ARBA"/>
</dbReference>
<dbReference type="SUPFAM" id="SSF54585">
    <property type="entry name" value="Cdc48 domain 2-like"/>
    <property type="match status" value="1"/>
</dbReference>
<dbReference type="Pfam" id="PF00004">
    <property type="entry name" value="AAA"/>
    <property type="match status" value="1"/>
</dbReference>
<dbReference type="Gene3D" id="1.10.8.60">
    <property type="match status" value="1"/>
</dbReference>
<dbReference type="PANTHER" id="PTHR23077">
    <property type="entry name" value="AAA-FAMILY ATPASE"/>
    <property type="match status" value="1"/>
</dbReference>
<dbReference type="FunFam" id="3.40.50.300:FF:000012">
    <property type="entry name" value="Transitional endoplasmic reticulum ATPase"/>
    <property type="match status" value="1"/>
</dbReference>
<dbReference type="SMART" id="SM01073">
    <property type="entry name" value="CDC48_N"/>
    <property type="match status" value="1"/>
</dbReference>
<dbReference type="InterPro" id="IPR041569">
    <property type="entry name" value="AAA_lid_3"/>
</dbReference>
<evidence type="ECO:0000256" key="1">
    <source>
        <dbReference type="ARBA" id="ARBA00022741"/>
    </source>
</evidence>
<dbReference type="Gene3D" id="3.10.330.10">
    <property type="match status" value="1"/>
</dbReference>
<dbReference type="Gene3D" id="3.40.50.300">
    <property type="entry name" value="P-loop containing nucleotide triphosphate hydrolases"/>
    <property type="match status" value="1"/>
</dbReference>
<dbReference type="SUPFAM" id="SSF52540">
    <property type="entry name" value="P-loop containing nucleoside triphosphate hydrolases"/>
    <property type="match status" value="1"/>
</dbReference>
<dbReference type="InterPro" id="IPR003959">
    <property type="entry name" value="ATPase_AAA_core"/>
</dbReference>
<gene>
    <name evidence="6" type="ORF">LCGC14_0681990</name>
</gene>
<keyword evidence="2" id="KW-0067">ATP-binding</keyword>
<dbReference type="GO" id="GO:0016887">
    <property type="term" value="F:ATP hydrolysis activity"/>
    <property type="evidence" value="ECO:0007669"/>
    <property type="project" value="InterPro"/>
</dbReference>
<dbReference type="SMART" id="SM00382">
    <property type="entry name" value="AAA"/>
    <property type="match status" value="1"/>
</dbReference>
<dbReference type="InterPro" id="IPR009010">
    <property type="entry name" value="Asp_de-COase-like_dom_sf"/>
</dbReference>
<evidence type="ECO:0000256" key="2">
    <source>
        <dbReference type="ARBA" id="ARBA00022840"/>
    </source>
</evidence>
<keyword evidence="1" id="KW-0547">Nucleotide-binding</keyword>
<reference evidence="6" key="1">
    <citation type="journal article" date="2015" name="Nature">
        <title>Complex archaea that bridge the gap between prokaryotes and eukaryotes.</title>
        <authorList>
            <person name="Spang A."/>
            <person name="Saw J.H."/>
            <person name="Jorgensen S.L."/>
            <person name="Zaremba-Niedzwiedzka K."/>
            <person name="Martijn J."/>
            <person name="Lind A.E."/>
            <person name="van Eijk R."/>
            <person name="Schleper C."/>
            <person name="Guy L."/>
            <person name="Ettema T.J."/>
        </authorList>
    </citation>
    <scope>NUCLEOTIDE SEQUENCE</scope>
</reference>
<dbReference type="FunFam" id="2.40.40.20:FF:000007">
    <property type="entry name" value="AAA family ATPase"/>
    <property type="match status" value="1"/>
</dbReference>
<dbReference type="Pfam" id="PF17862">
    <property type="entry name" value="AAA_lid_3"/>
    <property type="match status" value="1"/>
</dbReference>
<evidence type="ECO:0000259" key="5">
    <source>
        <dbReference type="SMART" id="SM01073"/>
    </source>
</evidence>
<feature type="domain" description="AAA+ ATPase" evidence="3">
    <location>
        <begin position="216"/>
        <end position="352"/>
    </location>
</feature>
<dbReference type="CDD" id="cd19503">
    <property type="entry name" value="RecA-like_CDC48_NLV2_r1-like"/>
    <property type="match status" value="1"/>
</dbReference>
<evidence type="ECO:0008006" key="7">
    <source>
        <dbReference type="Google" id="ProtNLM"/>
    </source>
</evidence>